<feature type="domain" description="Bicarbonate transporter-like transmembrane" evidence="6">
    <location>
        <begin position="275"/>
        <end position="565"/>
    </location>
</feature>
<dbReference type="GO" id="GO:0006820">
    <property type="term" value="P:monoatomic anion transport"/>
    <property type="evidence" value="ECO:0007669"/>
    <property type="project" value="InterPro"/>
</dbReference>
<comment type="subcellular location">
    <subcellularLocation>
        <location evidence="1">Membrane</location>
        <topology evidence="1">Multi-pass membrane protein</topology>
    </subcellularLocation>
</comment>
<dbReference type="GO" id="GO:0050801">
    <property type="term" value="P:monoatomic ion homeostasis"/>
    <property type="evidence" value="ECO:0007669"/>
    <property type="project" value="TreeGrafter"/>
</dbReference>
<dbReference type="Pfam" id="PF00955">
    <property type="entry name" value="HCO3_cotransp"/>
    <property type="match status" value="2"/>
</dbReference>
<dbReference type="WBParaSite" id="nRc.2.0.1.t22725-RA">
    <property type="protein sequence ID" value="nRc.2.0.1.t22725-RA"/>
    <property type="gene ID" value="nRc.2.0.1.g22725"/>
</dbReference>
<protein>
    <submittedName>
        <fullName evidence="8">Bicarbonate transporter-like transmembrane domain-containing protein</fullName>
    </submittedName>
</protein>
<name>A0A915JAC3_ROMCU</name>
<evidence type="ECO:0000256" key="3">
    <source>
        <dbReference type="ARBA" id="ARBA00022989"/>
    </source>
</evidence>
<feature type="transmembrane region" description="Helical" evidence="5">
    <location>
        <begin position="532"/>
        <end position="550"/>
    </location>
</feature>
<keyword evidence="3 5" id="KW-1133">Transmembrane helix</keyword>
<feature type="transmembrane region" description="Helical" evidence="5">
    <location>
        <begin position="201"/>
        <end position="218"/>
    </location>
</feature>
<proteinExistence type="predicted"/>
<feature type="transmembrane region" description="Helical" evidence="5">
    <location>
        <begin position="375"/>
        <end position="396"/>
    </location>
</feature>
<reference evidence="8" key="1">
    <citation type="submission" date="2022-11" db="UniProtKB">
        <authorList>
            <consortium name="WormBaseParasite"/>
        </authorList>
    </citation>
    <scope>IDENTIFICATION</scope>
</reference>
<evidence type="ECO:0000313" key="7">
    <source>
        <dbReference type="Proteomes" id="UP000887565"/>
    </source>
</evidence>
<dbReference type="PANTHER" id="PTHR11453:SF127">
    <property type="entry name" value="SOLUTE CARRIER FAMILY 4 MEMBER 11"/>
    <property type="match status" value="1"/>
</dbReference>
<feature type="transmembrane region" description="Helical" evidence="5">
    <location>
        <begin position="433"/>
        <end position="450"/>
    </location>
</feature>
<feature type="transmembrane region" description="Helical" evidence="5">
    <location>
        <begin position="78"/>
        <end position="99"/>
    </location>
</feature>
<dbReference type="AlphaFoldDB" id="A0A915JAC3"/>
<keyword evidence="2 5" id="KW-0812">Transmembrane</keyword>
<evidence type="ECO:0000313" key="8">
    <source>
        <dbReference type="WBParaSite" id="nRc.2.0.1.t22725-RA"/>
    </source>
</evidence>
<evidence type="ECO:0000256" key="1">
    <source>
        <dbReference type="ARBA" id="ARBA00004141"/>
    </source>
</evidence>
<evidence type="ECO:0000256" key="5">
    <source>
        <dbReference type="SAM" id="Phobius"/>
    </source>
</evidence>
<feature type="transmembrane region" description="Helical" evidence="5">
    <location>
        <begin position="166"/>
        <end position="185"/>
    </location>
</feature>
<evidence type="ECO:0000259" key="6">
    <source>
        <dbReference type="Pfam" id="PF00955"/>
    </source>
</evidence>
<keyword evidence="4 5" id="KW-0472">Membrane</keyword>
<feature type="domain" description="Bicarbonate transporter-like transmembrane" evidence="6">
    <location>
        <begin position="48"/>
        <end position="230"/>
    </location>
</feature>
<sequence>MPHKTERALRKSGKTIKTTTVLRRPGHSSPNEWTMRMRVGPDRWYLGRGLKDDIFRRLPFYITDYFDGVRGPKSIQKLLSTVVFLYFACILPSIAFGVLNHDNTNGSFGVKQAVFAQAFGGIFFAIFGGQPMIILVTTVPVAIYVKIIYIISADLNHNQDNKHFMAMYACVGLWAQFFVIFYAFVELSNIMKFATRSTEEIFSIFMALAFVVESFKALNADFSKYYHSPHCGDTIRSNNGTFVKSPHKNMTMGQRPMLAVDKERCHRETTFHPCSPFLTRAKRELLADFALPVAVIVMSITGTWGFKGVKQDQFHYKHGAIGTLINVSNLPSSHVFLCMGLGFCLSFLFFMDQNITSSIVNNPQNKLKKGVTTHLDLLIVGFLNIALSLYGLPWMYAALPHSPLHLRALADVEERVAQGHVHEVITNVRETRLASLIAHVLILVSALLMLPEPLIYIPRSVLDGLFLYMAVTSVNGNEMFERILLLFTEQAAYPPTHYIRRVPQRKVHLFTVCQLIQLCILCSFGFAPYPYIEMVFPLVCFCFLPVRHLLIPRLIDYKFLDALDGRH</sequence>
<feature type="transmembrane region" description="Helical" evidence="5">
    <location>
        <begin position="507"/>
        <end position="526"/>
    </location>
</feature>
<dbReference type="Proteomes" id="UP000887565">
    <property type="component" value="Unplaced"/>
</dbReference>
<accession>A0A915JAC3</accession>
<feature type="transmembrane region" description="Helical" evidence="5">
    <location>
        <begin position="119"/>
        <end position="145"/>
    </location>
</feature>
<dbReference type="PRINTS" id="PR01231">
    <property type="entry name" value="HCO3TRNSPORT"/>
</dbReference>
<dbReference type="InterPro" id="IPR003020">
    <property type="entry name" value="HCO3_transpt_euk"/>
</dbReference>
<dbReference type="OMA" id="SLMHTEK"/>
<feature type="transmembrane region" description="Helical" evidence="5">
    <location>
        <begin position="285"/>
        <end position="306"/>
    </location>
</feature>
<dbReference type="GO" id="GO:0005452">
    <property type="term" value="F:solute:inorganic anion antiporter activity"/>
    <property type="evidence" value="ECO:0007669"/>
    <property type="project" value="InterPro"/>
</dbReference>
<dbReference type="FunFam" id="1.10.287.570:FF:000002">
    <property type="entry name" value="Solute carrier family 4 member 11"/>
    <property type="match status" value="1"/>
</dbReference>
<evidence type="ECO:0000256" key="4">
    <source>
        <dbReference type="ARBA" id="ARBA00023136"/>
    </source>
</evidence>
<evidence type="ECO:0000256" key="2">
    <source>
        <dbReference type="ARBA" id="ARBA00022692"/>
    </source>
</evidence>
<dbReference type="PANTHER" id="PTHR11453">
    <property type="entry name" value="ANION EXCHANGE PROTEIN"/>
    <property type="match status" value="1"/>
</dbReference>
<keyword evidence="7" id="KW-1185">Reference proteome</keyword>
<dbReference type="InterPro" id="IPR011531">
    <property type="entry name" value="HCO3_transpt-like_TM_dom"/>
</dbReference>
<dbReference type="Gene3D" id="1.10.287.570">
    <property type="entry name" value="Helical hairpin bin"/>
    <property type="match status" value="1"/>
</dbReference>
<feature type="transmembrane region" description="Helical" evidence="5">
    <location>
        <begin position="333"/>
        <end position="351"/>
    </location>
</feature>
<organism evidence="7 8">
    <name type="scientific">Romanomermis culicivorax</name>
    <name type="common">Nematode worm</name>
    <dbReference type="NCBI Taxonomy" id="13658"/>
    <lineage>
        <taxon>Eukaryota</taxon>
        <taxon>Metazoa</taxon>
        <taxon>Ecdysozoa</taxon>
        <taxon>Nematoda</taxon>
        <taxon>Enoplea</taxon>
        <taxon>Dorylaimia</taxon>
        <taxon>Mermithida</taxon>
        <taxon>Mermithoidea</taxon>
        <taxon>Mermithidae</taxon>
        <taxon>Romanomermis</taxon>
    </lineage>
</organism>
<dbReference type="GO" id="GO:0016323">
    <property type="term" value="C:basolateral plasma membrane"/>
    <property type="evidence" value="ECO:0007669"/>
    <property type="project" value="TreeGrafter"/>
</dbReference>